<evidence type="ECO:0000313" key="2">
    <source>
        <dbReference type="Proteomes" id="UP001189624"/>
    </source>
</evidence>
<name>A0AA86S6J9_9FABA</name>
<reference evidence="1" key="1">
    <citation type="submission" date="2023-10" db="EMBL/GenBank/DDBJ databases">
        <authorList>
            <person name="Domelevo Entfellner J.-B."/>
        </authorList>
    </citation>
    <scope>NUCLEOTIDE SEQUENCE</scope>
</reference>
<sequence length="113" mass="12660">MQNLLFGFKRNGGFSCNMHEQKPMTNQQKGKEINRVLTQVFRKEIANGLPRPRTSDRELVLLTTQQISGEQRRINGRVAAIGGGVNRTKVTAACQSYRRNRSGLCSRLATLLA</sequence>
<dbReference type="Proteomes" id="UP001189624">
    <property type="component" value="Chromosome 3"/>
</dbReference>
<dbReference type="AlphaFoldDB" id="A0AA86S6J9"/>
<evidence type="ECO:0000313" key="1">
    <source>
        <dbReference type="EMBL" id="CAJ1944038.1"/>
    </source>
</evidence>
<proteinExistence type="predicted"/>
<protein>
    <submittedName>
        <fullName evidence="1">Uncharacterized protein</fullName>
    </submittedName>
</protein>
<dbReference type="EMBL" id="OY731400">
    <property type="protein sequence ID" value="CAJ1944038.1"/>
    <property type="molecule type" value="Genomic_DNA"/>
</dbReference>
<accession>A0AA86S6J9</accession>
<dbReference type="Gramene" id="rna-AYBTSS11_LOCUS11692">
    <property type="protein sequence ID" value="CAJ1944038.1"/>
    <property type="gene ID" value="gene-AYBTSS11_LOCUS11692"/>
</dbReference>
<organism evidence="1 2">
    <name type="scientific">Sphenostylis stenocarpa</name>
    <dbReference type="NCBI Taxonomy" id="92480"/>
    <lineage>
        <taxon>Eukaryota</taxon>
        <taxon>Viridiplantae</taxon>
        <taxon>Streptophyta</taxon>
        <taxon>Embryophyta</taxon>
        <taxon>Tracheophyta</taxon>
        <taxon>Spermatophyta</taxon>
        <taxon>Magnoliopsida</taxon>
        <taxon>eudicotyledons</taxon>
        <taxon>Gunneridae</taxon>
        <taxon>Pentapetalae</taxon>
        <taxon>rosids</taxon>
        <taxon>fabids</taxon>
        <taxon>Fabales</taxon>
        <taxon>Fabaceae</taxon>
        <taxon>Papilionoideae</taxon>
        <taxon>50 kb inversion clade</taxon>
        <taxon>NPAAA clade</taxon>
        <taxon>indigoferoid/millettioid clade</taxon>
        <taxon>Phaseoleae</taxon>
        <taxon>Sphenostylis</taxon>
    </lineage>
</organism>
<gene>
    <name evidence="1" type="ORF">AYBTSS11_LOCUS11692</name>
</gene>
<keyword evidence="2" id="KW-1185">Reference proteome</keyword>